<evidence type="ECO:0000256" key="1">
    <source>
        <dbReference type="SAM" id="Phobius"/>
    </source>
</evidence>
<evidence type="ECO:0000313" key="3">
    <source>
        <dbReference type="Proteomes" id="UP000033123"/>
    </source>
</evidence>
<protein>
    <submittedName>
        <fullName evidence="2">Uncharacterized protein</fullName>
    </submittedName>
</protein>
<dbReference type="EMBL" id="CP009508">
    <property type="protein sequence ID" value="AKB37214.1"/>
    <property type="molecule type" value="Genomic_DNA"/>
</dbReference>
<dbReference type="PATRIC" id="fig|1434118.4.peg.3405"/>
<dbReference type="RefSeq" id="WP_269430104.1">
    <property type="nucleotide sequence ID" value="NZ_CP009508.1"/>
</dbReference>
<keyword evidence="1" id="KW-0812">Transmembrane</keyword>
<dbReference type="Proteomes" id="UP000033123">
    <property type="component" value="Chromosome"/>
</dbReference>
<organism evidence="2 3">
    <name type="scientific">Methanosarcina siciliae C2J</name>
    <dbReference type="NCBI Taxonomy" id="1434118"/>
    <lineage>
        <taxon>Archaea</taxon>
        <taxon>Methanobacteriati</taxon>
        <taxon>Methanobacteriota</taxon>
        <taxon>Stenosarchaea group</taxon>
        <taxon>Methanomicrobia</taxon>
        <taxon>Methanosarcinales</taxon>
        <taxon>Methanosarcinaceae</taxon>
        <taxon>Methanosarcina</taxon>
    </lineage>
</organism>
<keyword evidence="1" id="KW-1133">Transmembrane helix</keyword>
<evidence type="ECO:0000313" key="2">
    <source>
        <dbReference type="EMBL" id="AKB37214.1"/>
    </source>
</evidence>
<gene>
    <name evidence="2" type="ORF">MSSAC_2624</name>
</gene>
<proteinExistence type="predicted"/>
<dbReference type="AlphaFoldDB" id="A0A0E3PNK1"/>
<dbReference type="GeneID" id="77144946"/>
<feature type="transmembrane region" description="Helical" evidence="1">
    <location>
        <begin position="12"/>
        <end position="30"/>
    </location>
</feature>
<dbReference type="HOGENOM" id="CLU_3227876_0_0_2"/>
<dbReference type="KEGG" id="msj:MSSAC_2624"/>
<keyword evidence="1" id="KW-0472">Membrane</keyword>
<reference evidence="2 3" key="1">
    <citation type="submission" date="2014-07" db="EMBL/GenBank/DDBJ databases">
        <title>Methanogenic archaea and the global carbon cycle.</title>
        <authorList>
            <person name="Henriksen J.R."/>
            <person name="Luke J."/>
            <person name="Reinhart S."/>
            <person name="Benedict M.N."/>
            <person name="Youngblut N.D."/>
            <person name="Metcalf M.E."/>
            <person name="Whitaker R.J."/>
            <person name="Metcalf W.W."/>
        </authorList>
    </citation>
    <scope>NUCLEOTIDE SEQUENCE [LARGE SCALE GENOMIC DNA]</scope>
    <source>
        <strain evidence="2 3">C2J</strain>
    </source>
</reference>
<name>A0A0E3PNK1_9EURY</name>
<sequence length="43" mass="4696">MHTSRKPRPVSLVILAVWLVVVVGIGLLQVGGQPTELDELINF</sequence>
<accession>A0A0E3PNK1</accession>